<keyword evidence="6 11" id="KW-0812">Transmembrane</keyword>
<feature type="compositionally biased region" description="Low complexity" evidence="10">
    <location>
        <begin position="360"/>
        <end position="375"/>
    </location>
</feature>
<dbReference type="EMBL" id="JAYMYQ010000005">
    <property type="protein sequence ID" value="KAK7327639.1"/>
    <property type="molecule type" value="Genomic_DNA"/>
</dbReference>
<dbReference type="GO" id="GO:0016020">
    <property type="term" value="C:membrane"/>
    <property type="evidence" value="ECO:0007669"/>
    <property type="project" value="UniProtKB-SubCell"/>
</dbReference>
<protein>
    <submittedName>
        <fullName evidence="13">Uncharacterized protein</fullName>
    </submittedName>
</protein>
<evidence type="ECO:0000256" key="3">
    <source>
        <dbReference type="ARBA" id="ARBA00004502"/>
    </source>
</evidence>
<dbReference type="GO" id="GO:0019915">
    <property type="term" value="P:lipid storage"/>
    <property type="evidence" value="ECO:0007669"/>
    <property type="project" value="TreeGrafter"/>
</dbReference>
<dbReference type="GO" id="GO:0048608">
    <property type="term" value="P:reproductive structure development"/>
    <property type="evidence" value="ECO:0007669"/>
    <property type="project" value="UniProtKB-ARBA"/>
</dbReference>
<keyword evidence="12" id="KW-0732">Signal</keyword>
<keyword evidence="7 11" id="KW-1133">Transmembrane helix</keyword>
<evidence type="ECO:0000256" key="2">
    <source>
        <dbReference type="ARBA" id="ARBA00004141"/>
    </source>
</evidence>
<reference evidence="13 14" key="1">
    <citation type="submission" date="2024-01" db="EMBL/GenBank/DDBJ databases">
        <title>The genomes of 5 underutilized Papilionoideae crops provide insights into root nodulation and disease resistanc.</title>
        <authorList>
            <person name="Jiang F."/>
        </authorList>
    </citation>
    <scope>NUCLEOTIDE SEQUENCE [LARGE SCALE GENOMIC DNA]</scope>
    <source>
        <strain evidence="13">LVBAO_FW01</strain>
        <tissue evidence="13">Leaves</tissue>
    </source>
</reference>
<feature type="region of interest" description="Disordered" evidence="10">
    <location>
        <begin position="667"/>
        <end position="686"/>
    </location>
</feature>
<evidence type="ECO:0000256" key="10">
    <source>
        <dbReference type="SAM" id="MobiDB-lite"/>
    </source>
</evidence>
<proteinExistence type="inferred from homology"/>
<gene>
    <name evidence="13" type="ORF">VNO77_21723</name>
</gene>
<keyword evidence="14" id="KW-1185">Reference proteome</keyword>
<dbReference type="Proteomes" id="UP001367508">
    <property type="component" value="Unassembled WGS sequence"/>
</dbReference>
<feature type="signal peptide" evidence="12">
    <location>
        <begin position="1"/>
        <end position="15"/>
    </location>
</feature>
<name>A0AAN9L4R4_CANGL</name>
<evidence type="ECO:0000313" key="13">
    <source>
        <dbReference type="EMBL" id="KAK7327639.1"/>
    </source>
</evidence>
<dbReference type="PANTHER" id="PTHR33203">
    <property type="entry name" value="OLEOSIN"/>
    <property type="match status" value="1"/>
</dbReference>
<keyword evidence="8 11" id="KW-0472">Membrane</keyword>
<dbReference type="Pfam" id="PF01277">
    <property type="entry name" value="Oleosin"/>
    <property type="match status" value="1"/>
</dbReference>
<comment type="similarity">
    <text evidence="4">Belongs to the oleosin family.</text>
</comment>
<dbReference type="PANTHER" id="PTHR33203:SF4">
    <property type="entry name" value="F27J15.22"/>
    <property type="match status" value="1"/>
</dbReference>
<feature type="compositionally biased region" description="Polar residues" evidence="10">
    <location>
        <begin position="32"/>
        <end position="43"/>
    </location>
</feature>
<comment type="subcellular location">
    <subcellularLocation>
        <location evidence="3">Lipid droplet</location>
    </subcellularLocation>
    <subcellularLocation>
        <location evidence="2">Membrane</location>
        <topology evidence="2">Multi-pass membrane protein</topology>
    </subcellularLocation>
</comment>
<evidence type="ECO:0000256" key="4">
    <source>
        <dbReference type="ARBA" id="ARBA00010858"/>
    </source>
</evidence>
<feature type="transmembrane region" description="Helical" evidence="11">
    <location>
        <begin position="621"/>
        <end position="642"/>
    </location>
</feature>
<organism evidence="13 14">
    <name type="scientific">Canavalia gladiata</name>
    <name type="common">Sword bean</name>
    <name type="synonym">Dolichos gladiatus</name>
    <dbReference type="NCBI Taxonomy" id="3824"/>
    <lineage>
        <taxon>Eukaryota</taxon>
        <taxon>Viridiplantae</taxon>
        <taxon>Streptophyta</taxon>
        <taxon>Embryophyta</taxon>
        <taxon>Tracheophyta</taxon>
        <taxon>Spermatophyta</taxon>
        <taxon>Magnoliopsida</taxon>
        <taxon>eudicotyledons</taxon>
        <taxon>Gunneridae</taxon>
        <taxon>Pentapetalae</taxon>
        <taxon>rosids</taxon>
        <taxon>fabids</taxon>
        <taxon>Fabales</taxon>
        <taxon>Fabaceae</taxon>
        <taxon>Papilionoideae</taxon>
        <taxon>50 kb inversion clade</taxon>
        <taxon>NPAAA clade</taxon>
        <taxon>indigoferoid/millettioid clade</taxon>
        <taxon>Phaseoleae</taxon>
        <taxon>Canavalia</taxon>
    </lineage>
</organism>
<feature type="chain" id="PRO_5043047977" evidence="12">
    <location>
        <begin position="16"/>
        <end position="686"/>
    </location>
</feature>
<keyword evidence="5" id="KW-0551">Lipid droplet</keyword>
<dbReference type="InterPro" id="IPR000136">
    <property type="entry name" value="Oleosin"/>
</dbReference>
<comment type="function">
    <text evidence="1">May have a structural role to stabilize the lipid body during desiccation of the seed by preventing coalescence of the oil. Probably interacts with both lipid and phospholipid moieties of lipid bodies. May also provide recognition signals for specific lipase anchorage in lipolysis during seedling growth.</text>
</comment>
<evidence type="ECO:0000256" key="12">
    <source>
        <dbReference type="SAM" id="SignalP"/>
    </source>
</evidence>
<feature type="coiled-coil region" evidence="9">
    <location>
        <begin position="101"/>
        <end position="169"/>
    </location>
</feature>
<evidence type="ECO:0000256" key="8">
    <source>
        <dbReference type="ARBA" id="ARBA00023136"/>
    </source>
</evidence>
<keyword evidence="9" id="KW-0175">Coiled coil</keyword>
<dbReference type="GO" id="GO:0012511">
    <property type="term" value="C:monolayer-surrounded lipid storage body"/>
    <property type="evidence" value="ECO:0007669"/>
    <property type="project" value="InterPro"/>
</dbReference>
<feature type="compositionally biased region" description="Basic and acidic residues" evidence="10">
    <location>
        <begin position="44"/>
        <end position="53"/>
    </location>
</feature>
<feature type="coiled-coil region" evidence="9">
    <location>
        <begin position="234"/>
        <end position="313"/>
    </location>
</feature>
<dbReference type="AlphaFoldDB" id="A0AAN9L4R4"/>
<evidence type="ECO:0000256" key="1">
    <source>
        <dbReference type="ARBA" id="ARBA00002582"/>
    </source>
</evidence>
<evidence type="ECO:0000256" key="11">
    <source>
        <dbReference type="SAM" id="Phobius"/>
    </source>
</evidence>
<accession>A0AAN9L4R4</accession>
<feature type="compositionally biased region" description="Polar residues" evidence="10">
    <location>
        <begin position="331"/>
        <end position="347"/>
    </location>
</feature>
<evidence type="ECO:0000256" key="9">
    <source>
        <dbReference type="SAM" id="Coils"/>
    </source>
</evidence>
<sequence>MIIRVSFMLVASVAALKISQTKTSSSIKRNGTIKSPGSNGSTHLEQEFGERENSTANTNHVIQNEEEKQISFEKPQNMLRAEFKDFELLIGGEKIENVTEKEILQNLVQDYKQRELDIERKLLELNGLREEQLAIAQHKRQLKEKTAKLDSLKNIIASLQSESKIMLEKIKEDLLSKTKLDIAKRIIYEMQRKKDVNGNPVKKQILMLQQQVTELQKYNSSCTNPMVNKKLKDLQDIEFQVLELKRRNEELELEKREMGVKLATAKARIRIEHLQQEREARIKEEITGLRHVHEELSEKVEMLQRNRFDMVQELVYQRWLYTLLRYEVHNHQNQSGNSESVSSNATLDESDEIETTTFESSSSSHSSSSSNNKSSMPSKVKRWREPKISSKSRNFPNSPGLICRFSMSMVASDMPKSRIMNSSSKSLENQIVAKKKRVSFSDSIKLSTYQDIAEAIENAISNKETRTSSVVTWDKHKVEKYEEPRNSNQYAVGNSLNPDSNAKKKIFYSRNKPVCRKDQRVKTILLQLFSATMAAQTRPTTTTTTTTSSSLLPKLREHVSNSGQLFGVLTLLITGTILLFLTGLTVVGTILGLILFLPLIILTSPIWVPIFIVFFLATAVFLSMCGFAVVVVAVLTWMYRYFRGFHSPGSDRIDYALNRNYETASRVKHHGGGSLQSKPMDTAPGA</sequence>
<evidence type="ECO:0000256" key="6">
    <source>
        <dbReference type="ARBA" id="ARBA00022692"/>
    </source>
</evidence>
<evidence type="ECO:0000256" key="5">
    <source>
        <dbReference type="ARBA" id="ARBA00022677"/>
    </source>
</evidence>
<evidence type="ECO:0000256" key="7">
    <source>
        <dbReference type="ARBA" id="ARBA00022989"/>
    </source>
</evidence>
<evidence type="ECO:0000313" key="14">
    <source>
        <dbReference type="Proteomes" id="UP001367508"/>
    </source>
</evidence>
<feature type="transmembrane region" description="Helical" evidence="11">
    <location>
        <begin position="565"/>
        <end position="587"/>
    </location>
</feature>
<feature type="region of interest" description="Disordered" evidence="10">
    <location>
        <begin position="331"/>
        <end position="395"/>
    </location>
</feature>
<dbReference type="GO" id="GO:0009791">
    <property type="term" value="P:post-embryonic development"/>
    <property type="evidence" value="ECO:0007669"/>
    <property type="project" value="UniProtKB-ARBA"/>
</dbReference>
<comment type="caution">
    <text evidence="13">The sequence shown here is derived from an EMBL/GenBank/DDBJ whole genome shotgun (WGS) entry which is preliminary data.</text>
</comment>
<feature type="region of interest" description="Disordered" evidence="10">
    <location>
        <begin position="27"/>
        <end position="56"/>
    </location>
</feature>
<feature type="transmembrane region" description="Helical" evidence="11">
    <location>
        <begin position="594"/>
        <end position="615"/>
    </location>
</feature>